<accession>A0A0A2A8U6</accession>
<name>A0A0A2A8U6_PROMR</name>
<proteinExistence type="predicted"/>
<dbReference type="STRING" id="74545.EU96_1563"/>
<reference evidence="3" key="1">
    <citation type="journal article" date="2014" name="Sci. Data">
        <title>Genomes of diverse isolates of the marine cyanobacterium Prochlorococcus.</title>
        <authorList>
            <person name="Biller S."/>
            <person name="Berube P."/>
            <person name="Thompson J."/>
            <person name="Kelly L."/>
            <person name="Roggensack S."/>
            <person name="Awad L."/>
            <person name="Roache-Johnson K."/>
            <person name="Ding H."/>
            <person name="Giovannoni S.J."/>
            <person name="Moore L.R."/>
            <person name="Chisholm S.W."/>
        </authorList>
    </citation>
    <scope>NUCLEOTIDE SEQUENCE [LARGE SCALE GENOMIC DNA]</scope>
    <source>
        <strain evidence="3">MIT 9302</strain>
    </source>
</reference>
<protein>
    <submittedName>
        <fullName evidence="2">Uncharacterized protein</fullName>
    </submittedName>
</protein>
<keyword evidence="1" id="KW-0472">Membrane</keyword>
<evidence type="ECO:0000256" key="1">
    <source>
        <dbReference type="SAM" id="Phobius"/>
    </source>
</evidence>
<dbReference type="Proteomes" id="UP000030445">
    <property type="component" value="Unassembled WGS sequence"/>
</dbReference>
<gene>
    <name evidence="2" type="ORF">EU96_1563</name>
</gene>
<organism evidence="2 3">
    <name type="scientific">Prochlorococcus marinus str. MIT 9302</name>
    <dbReference type="NCBI Taxonomy" id="74545"/>
    <lineage>
        <taxon>Bacteria</taxon>
        <taxon>Bacillati</taxon>
        <taxon>Cyanobacteriota</taxon>
        <taxon>Cyanophyceae</taxon>
        <taxon>Synechococcales</taxon>
        <taxon>Prochlorococcaceae</taxon>
        <taxon>Prochlorococcus</taxon>
    </lineage>
</organism>
<feature type="transmembrane region" description="Helical" evidence="1">
    <location>
        <begin position="20"/>
        <end position="38"/>
    </location>
</feature>
<keyword evidence="1" id="KW-1133">Transmembrane helix</keyword>
<evidence type="ECO:0000313" key="2">
    <source>
        <dbReference type="EMBL" id="KGF96924.1"/>
    </source>
</evidence>
<evidence type="ECO:0000313" key="3">
    <source>
        <dbReference type="Proteomes" id="UP000030445"/>
    </source>
</evidence>
<sequence length="132" mass="15061">MAFILLSICVGISLGASQFIFALLVLIIGSFAVVYCYNNSGKKERFFKKGSADFDSMIINLPTNNSLKFLYELLKENTEYFAVQSLQENQKDNISITLKLRLYSLESLEDLREKIKKSFPNSEFTFFSSPNI</sequence>
<dbReference type="AlphaFoldDB" id="A0A0A2A8U6"/>
<comment type="caution">
    <text evidence="2">The sequence shown here is derived from an EMBL/GenBank/DDBJ whole genome shotgun (WGS) entry which is preliminary data.</text>
</comment>
<dbReference type="EMBL" id="JNAM01000011">
    <property type="protein sequence ID" value="KGF96924.1"/>
    <property type="molecule type" value="Genomic_DNA"/>
</dbReference>
<keyword evidence="1" id="KW-0812">Transmembrane</keyword>